<protein>
    <submittedName>
        <fullName evidence="3">Cysteine hydrolase family protein</fullName>
        <ecNumber evidence="3">3.-.-.-</ecNumber>
    </submittedName>
</protein>
<reference evidence="3 4" key="1">
    <citation type="submission" date="2024-08" db="EMBL/GenBank/DDBJ databases">
        <authorList>
            <person name="Lu H."/>
        </authorList>
    </citation>
    <scope>NUCLEOTIDE SEQUENCE [LARGE SCALE GENOMIC DNA]</scope>
    <source>
        <strain evidence="3 4">BYS180W</strain>
    </source>
</reference>
<feature type="domain" description="Isochorismatase-like" evidence="2">
    <location>
        <begin position="13"/>
        <end position="152"/>
    </location>
</feature>
<dbReference type="EC" id="3.-.-.-" evidence="3"/>
<evidence type="ECO:0000259" key="2">
    <source>
        <dbReference type="Pfam" id="PF00857"/>
    </source>
</evidence>
<dbReference type="PANTHER" id="PTHR43540">
    <property type="entry name" value="PEROXYUREIDOACRYLATE/UREIDOACRYLATE AMIDOHYDROLASE-RELATED"/>
    <property type="match status" value="1"/>
</dbReference>
<dbReference type="PANTHER" id="PTHR43540:SF1">
    <property type="entry name" value="ISOCHORISMATASE HYDROLASE"/>
    <property type="match status" value="1"/>
</dbReference>
<accession>A0ABW7FRV6</accession>
<keyword evidence="4" id="KW-1185">Reference proteome</keyword>
<proteinExistence type="predicted"/>
<dbReference type="EMBL" id="JBIGHZ010000001">
    <property type="protein sequence ID" value="MFG6447062.1"/>
    <property type="molecule type" value="Genomic_DNA"/>
</dbReference>
<organism evidence="3 4">
    <name type="scientific">Roseateles rivi</name>
    <dbReference type="NCBI Taxonomy" id="3299028"/>
    <lineage>
        <taxon>Bacteria</taxon>
        <taxon>Pseudomonadati</taxon>
        <taxon>Pseudomonadota</taxon>
        <taxon>Betaproteobacteria</taxon>
        <taxon>Burkholderiales</taxon>
        <taxon>Sphaerotilaceae</taxon>
        <taxon>Roseateles</taxon>
    </lineage>
</organism>
<dbReference type="SUPFAM" id="SSF52499">
    <property type="entry name" value="Isochorismatase-like hydrolases"/>
    <property type="match status" value="1"/>
</dbReference>
<dbReference type="GO" id="GO:0016787">
    <property type="term" value="F:hydrolase activity"/>
    <property type="evidence" value="ECO:0007669"/>
    <property type="project" value="UniProtKB-KW"/>
</dbReference>
<dbReference type="CDD" id="cd01014">
    <property type="entry name" value="nicotinamidase_related"/>
    <property type="match status" value="1"/>
</dbReference>
<dbReference type="InterPro" id="IPR036380">
    <property type="entry name" value="Isochorismatase-like_sf"/>
</dbReference>
<gene>
    <name evidence="3" type="ORF">ACG0Z6_02260</name>
</gene>
<dbReference type="Proteomes" id="UP001606099">
    <property type="component" value="Unassembled WGS sequence"/>
</dbReference>
<evidence type="ECO:0000256" key="1">
    <source>
        <dbReference type="ARBA" id="ARBA00022801"/>
    </source>
</evidence>
<name>A0ABW7FRV6_9BURK</name>
<dbReference type="InterPro" id="IPR000868">
    <property type="entry name" value="Isochorismatase-like_dom"/>
</dbReference>
<evidence type="ECO:0000313" key="4">
    <source>
        <dbReference type="Proteomes" id="UP001606099"/>
    </source>
</evidence>
<comment type="caution">
    <text evidence="3">The sequence shown here is derived from an EMBL/GenBank/DDBJ whole genome shotgun (WGS) entry which is preliminary data.</text>
</comment>
<keyword evidence="1 3" id="KW-0378">Hydrolase</keyword>
<sequence length="191" mass="20349">MSPCPMPLDPRSTAVLVVDVQQALCRGGCYEVFEAAALVARINTLTQVARAAGVPVVLVQHEAVSGPMRRGEPGWELASDLSVQPSDWRLHKAASDCFQHTDLEQSLRAAGVRQLVVCGIQSDFCVDSTVRRALALGYEVCLVQDGHSTLDNGVLSAAQISAHHNATLCELSSYGPRARLVAAEALRFAAA</sequence>
<evidence type="ECO:0000313" key="3">
    <source>
        <dbReference type="EMBL" id="MFG6447062.1"/>
    </source>
</evidence>
<dbReference type="RefSeq" id="WP_394458434.1">
    <property type="nucleotide sequence ID" value="NZ_JBIGHZ010000001.1"/>
</dbReference>
<dbReference type="Pfam" id="PF00857">
    <property type="entry name" value="Isochorismatase"/>
    <property type="match status" value="1"/>
</dbReference>
<dbReference type="Gene3D" id="3.40.50.850">
    <property type="entry name" value="Isochorismatase-like"/>
    <property type="match status" value="1"/>
</dbReference>
<dbReference type="InterPro" id="IPR050272">
    <property type="entry name" value="Isochorismatase-like_hydrls"/>
</dbReference>